<dbReference type="PROSITE" id="PS50176">
    <property type="entry name" value="ARM_REPEAT"/>
    <property type="match status" value="2"/>
</dbReference>
<reference evidence="5" key="3">
    <citation type="submission" date="2025-09" db="UniProtKB">
        <authorList>
            <consortium name="Ensembl"/>
        </authorList>
    </citation>
    <scope>IDENTIFICATION</scope>
</reference>
<evidence type="ECO:0000256" key="3">
    <source>
        <dbReference type="SAM" id="MobiDB-lite"/>
    </source>
</evidence>
<dbReference type="InterPro" id="IPR052441">
    <property type="entry name" value="Armadillo-Ser/Thr_Kinase"/>
</dbReference>
<dbReference type="AlphaFoldDB" id="A0A672GU84"/>
<gene>
    <name evidence="5" type="primary">armc3</name>
</gene>
<protein>
    <recommendedName>
        <fullName evidence="4">EDR1/CTR1/ARMC3-like peptidase-like domain-containing protein</fullName>
    </recommendedName>
</protein>
<feature type="repeat" description="ARM" evidence="2">
    <location>
        <begin position="357"/>
        <end position="399"/>
    </location>
</feature>
<evidence type="ECO:0000256" key="1">
    <source>
        <dbReference type="ARBA" id="ARBA00022737"/>
    </source>
</evidence>
<dbReference type="Gene3D" id="1.25.10.10">
    <property type="entry name" value="Leucine-rich Repeat Variant"/>
    <property type="match status" value="3"/>
</dbReference>
<dbReference type="InterPro" id="IPR000225">
    <property type="entry name" value="Armadillo"/>
</dbReference>
<dbReference type="SUPFAM" id="SSF48371">
    <property type="entry name" value="ARM repeat"/>
    <property type="match status" value="1"/>
</dbReference>
<dbReference type="Ensembl" id="ENSSFAT00005022759.1">
    <property type="protein sequence ID" value="ENSSFAP00005021837.1"/>
    <property type="gene ID" value="ENSSFAG00005011361.1"/>
</dbReference>
<dbReference type="SMART" id="SM00185">
    <property type="entry name" value="ARM"/>
    <property type="match status" value="10"/>
</dbReference>
<keyword evidence="6" id="KW-1185">Reference proteome</keyword>
<proteinExistence type="predicted"/>
<feature type="domain" description="EDR1/CTR1/ARMC3-like peptidase-like" evidence="4">
    <location>
        <begin position="678"/>
        <end position="786"/>
    </location>
</feature>
<evidence type="ECO:0000256" key="2">
    <source>
        <dbReference type="PROSITE-ProRule" id="PRU00259"/>
    </source>
</evidence>
<evidence type="ECO:0000313" key="5">
    <source>
        <dbReference type="Ensembl" id="ENSSFAP00005021837.1"/>
    </source>
</evidence>
<dbReference type="Pfam" id="PF14381">
    <property type="entry name" value="EDR1_CTR1_ARMC3_pept"/>
    <property type="match status" value="1"/>
</dbReference>
<sequence>MGKKGRRESETPGRETFDPLPVESKTPATVVLLLNSPEEDILVKACEAIFTFAEKGDENKVCLLGLGALEPLCRIITHSNKLVRRNAFMALGTMATNGDVKNALKKLDAIPSIIKNLSLEEDTVVHEFATLCLASLSVDFVCKVQITDNQGLPPLIQLLSGPEPDVQKNSLEIILNLVQDYQSHLVLHELDLIPPLLELLKSDFPVIQHLVLKTLQKVTTEKGTLAVFREKQGFNKIMDILNNMEFSDLHSEALQVAANCLTDNESIQLIHESGDLNRLMEFLLKPSTPEIQSSAVKCITQVAQNPESHKLLSGQNVEKILVDLLNVADISVKTSACQAVAAMSLHQASKDCFRDLGGIPALVQSLSSDSSILKEAATLALANLTCRNQLNALAVYEAGGHEILVRQLRESSPRMVANSATTLRSMAEQEVIRRSILSHGAMQALVEPLKSTDPQILINATQCLSVLACDNEARVELHRAGGLQLLVNLLHSFNRDVLHSACLAVNVCASDDLTTVEMCKFGALEILQEINQSRNRRSRVSELAMMRLLHSNLSVKYSLTGHLASTDIITSGFYDAGKVCYHCLFMCEGYSLFDSGFKNSLNWCHFHTAVNLKIFLPCFETVVSLCFCRKKRKEDKQKDEAQSESVTEKPWSMMDDVSLQILIKEAKESILPLNDERQLVSEAMGGAVEMEKLHEFPWMLHLSELKFQLQSNVVPIGLISRGIYCHRALLFKCLADCIGLSCTLVRGEHNRAWNEILLFNQSPFSQHQFSQPRRFIVDLLHQPGSLLAVDSPAALQYQTI</sequence>
<evidence type="ECO:0000259" key="4">
    <source>
        <dbReference type="Pfam" id="PF14381"/>
    </source>
</evidence>
<dbReference type="InterPro" id="IPR055164">
    <property type="entry name" value="EDR1/CTR1/ARMC3-like_pept-like"/>
</dbReference>
<dbReference type="PANTHER" id="PTHR46618:SF1">
    <property type="entry name" value="ARMADILLO REPEAT-CONTAINING PROTEIN 3"/>
    <property type="match status" value="1"/>
</dbReference>
<dbReference type="PANTHER" id="PTHR46618">
    <property type="entry name" value="ARMADILLO REPEAT-CONTAINING PROTEIN 3"/>
    <property type="match status" value="1"/>
</dbReference>
<reference evidence="5" key="1">
    <citation type="submission" date="2019-06" db="EMBL/GenBank/DDBJ databases">
        <authorList>
            <consortium name="Wellcome Sanger Institute Data Sharing"/>
        </authorList>
    </citation>
    <scope>NUCLEOTIDE SEQUENCE [LARGE SCALE GENOMIC DNA]</scope>
</reference>
<keyword evidence="1" id="KW-0677">Repeat</keyword>
<feature type="region of interest" description="Disordered" evidence="3">
    <location>
        <begin position="1"/>
        <end position="22"/>
    </location>
</feature>
<name>A0A672GU84_SALFA</name>
<dbReference type="InterPro" id="IPR011989">
    <property type="entry name" value="ARM-like"/>
</dbReference>
<feature type="compositionally biased region" description="Basic and acidic residues" evidence="3">
    <location>
        <begin position="7"/>
        <end position="17"/>
    </location>
</feature>
<organism evidence="5 6">
    <name type="scientific">Salarias fasciatus</name>
    <name type="common">Jewelled blenny</name>
    <name type="synonym">Blennius fasciatus</name>
    <dbReference type="NCBI Taxonomy" id="181472"/>
    <lineage>
        <taxon>Eukaryota</taxon>
        <taxon>Metazoa</taxon>
        <taxon>Chordata</taxon>
        <taxon>Craniata</taxon>
        <taxon>Vertebrata</taxon>
        <taxon>Euteleostomi</taxon>
        <taxon>Actinopterygii</taxon>
        <taxon>Neopterygii</taxon>
        <taxon>Teleostei</taxon>
        <taxon>Neoteleostei</taxon>
        <taxon>Acanthomorphata</taxon>
        <taxon>Ovalentaria</taxon>
        <taxon>Blenniimorphae</taxon>
        <taxon>Blenniiformes</taxon>
        <taxon>Blennioidei</taxon>
        <taxon>Blenniidae</taxon>
        <taxon>Salariinae</taxon>
        <taxon>Salarias</taxon>
    </lineage>
</organism>
<dbReference type="Pfam" id="PF00514">
    <property type="entry name" value="Arm"/>
    <property type="match status" value="2"/>
</dbReference>
<reference evidence="5" key="2">
    <citation type="submission" date="2025-08" db="UniProtKB">
        <authorList>
            <consortium name="Ensembl"/>
        </authorList>
    </citation>
    <scope>IDENTIFICATION</scope>
</reference>
<accession>A0A672GU84</accession>
<feature type="repeat" description="ARM" evidence="2">
    <location>
        <begin position="440"/>
        <end position="482"/>
    </location>
</feature>
<dbReference type="Proteomes" id="UP000472267">
    <property type="component" value="Chromosome 9"/>
</dbReference>
<dbReference type="InterPro" id="IPR016024">
    <property type="entry name" value="ARM-type_fold"/>
</dbReference>
<evidence type="ECO:0000313" key="6">
    <source>
        <dbReference type="Proteomes" id="UP000472267"/>
    </source>
</evidence>